<name>A0ABW0W125_9BACL</name>
<keyword evidence="1" id="KW-1133">Transmembrane helix</keyword>
<proteinExistence type="predicted"/>
<feature type="transmembrane region" description="Helical" evidence="1">
    <location>
        <begin position="79"/>
        <end position="96"/>
    </location>
</feature>
<sequence>MAMPSWAQVAAYAASKLAAAGLVFLGFLVIVGGFERYEMSELTRQFPLWGFIYGYAVLFSAGVDAVLCKRKAGPAKMALTVLLYMLGGYVPFLVWFPGQWILSLFAGAYGVACALAFLAATHLFRWRWPYSAATAMLLFAGAFYVSVADFTVAKQWTETRTADGYRAEFAYFHGQKEIPVELGAGQTLSYHIDWQVTNGGGYGTYLDAEGGTYTNDLRGGEAWIAYRVKATSTVRIVVTGDRAQGRLTIEWEITG</sequence>
<feature type="transmembrane region" description="Helical" evidence="1">
    <location>
        <begin position="128"/>
        <end position="147"/>
    </location>
</feature>
<dbReference type="EMBL" id="JBHSOW010000068">
    <property type="protein sequence ID" value="MFC5651138.1"/>
    <property type="molecule type" value="Genomic_DNA"/>
</dbReference>
<comment type="caution">
    <text evidence="2">The sequence shown here is derived from an EMBL/GenBank/DDBJ whole genome shotgun (WGS) entry which is preliminary data.</text>
</comment>
<keyword evidence="1" id="KW-0812">Transmembrane</keyword>
<protein>
    <submittedName>
        <fullName evidence="2">Uncharacterized protein</fullName>
    </submittedName>
</protein>
<evidence type="ECO:0000313" key="2">
    <source>
        <dbReference type="EMBL" id="MFC5651138.1"/>
    </source>
</evidence>
<evidence type="ECO:0000313" key="3">
    <source>
        <dbReference type="Proteomes" id="UP001596047"/>
    </source>
</evidence>
<feature type="transmembrane region" description="Helical" evidence="1">
    <location>
        <begin position="102"/>
        <end position="121"/>
    </location>
</feature>
<evidence type="ECO:0000256" key="1">
    <source>
        <dbReference type="SAM" id="Phobius"/>
    </source>
</evidence>
<organism evidence="2 3">
    <name type="scientific">Paenibacillus solisilvae</name>
    <dbReference type="NCBI Taxonomy" id="2486751"/>
    <lineage>
        <taxon>Bacteria</taxon>
        <taxon>Bacillati</taxon>
        <taxon>Bacillota</taxon>
        <taxon>Bacilli</taxon>
        <taxon>Bacillales</taxon>
        <taxon>Paenibacillaceae</taxon>
        <taxon>Paenibacillus</taxon>
    </lineage>
</organism>
<dbReference type="Proteomes" id="UP001596047">
    <property type="component" value="Unassembled WGS sequence"/>
</dbReference>
<keyword evidence="1" id="KW-0472">Membrane</keyword>
<reference evidence="3" key="1">
    <citation type="journal article" date="2019" name="Int. J. Syst. Evol. Microbiol.">
        <title>The Global Catalogue of Microorganisms (GCM) 10K type strain sequencing project: providing services to taxonomists for standard genome sequencing and annotation.</title>
        <authorList>
            <consortium name="The Broad Institute Genomics Platform"/>
            <consortium name="The Broad Institute Genome Sequencing Center for Infectious Disease"/>
            <person name="Wu L."/>
            <person name="Ma J."/>
        </authorList>
    </citation>
    <scope>NUCLEOTIDE SEQUENCE [LARGE SCALE GENOMIC DNA]</scope>
    <source>
        <strain evidence="3">CGMCC 1.3240</strain>
    </source>
</reference>
<feature type="transmembrane region" description="Helical" evidence="1">
    <location>
        <begin position="12"/>
        <end position="34"/>
    </location>
</feature>
<gene>
    <name evidence="2" type="ORF">ACFPYJ_18895</name>
</gene>
<dbReference type="RefSeq" id="WP_379189735.1">
    <property type="nucleotide sequence ID" value="NZ_JBHSOW010000068.1"/>
</dbReference>
<feature type="transmembrane region" description="Helical" evidence="1">
    <location>
        <begin position="46"/>
        <end position="67"/>
    </location>
</feature>
<keyword evidence="3" id="KW-1185">Reference proteome</keyword>
<accession>A0ABW0W125</accession>